<evidence type="ECO:0000313" key="2">
    <source>
        <dbReference type="EMBL" id="KAA8485300.1"/>
    </source>
</evidence>
<feature type="signal peptide" evidence="1">
    <location>
        <begin position="1"/>
        <end position="19"/>
    </location>
</feature>
<feature type="chain" id="PRO_5024329371" evidence="1">
    <location>
        <begin position="20"/>
        <end position="355"/>
    </location>
</feature>
<organism evidence="2 3">
    <name type="scientific">Arcticibacter tournemirensis</name>
    <dbReference type="NCBI Taxonomy" id="699437"/>
    <lineage>
        <taxon>Bacteria</taxon>
        <taxon>Pseudomonadati</taxon>
        <taxon>Bacteroidota</taxon>
        <taxon>Sphingobacteriia</taxon>
        <taxon>Sphingobacteriales</taxon>
        <taxon>Sphingobacteriaceae</taxon>
        <taxon>Arcticibacter</taxon>
    </lineage>
</organism>
<dbReference type="Proteomes" id="UP000322918">
    <property type="component" value="Unassembled WGS sequence"/>
</dbReference>
<evidence type="ECO:0000313" key="3">
    <source>
        <dbReference type="Proteomes" id="UP000322918"/>
    </source>
</evidence>
<gene>
    <name evidence="2" type="ORF">F1649_04050</name>
</gene>
<sequence>MKKSLILIAAIGVANSSLAQQSPLKISGYLETYYGFDFNKPSNNNRPGFVYSHNRHNEVNLNLGFIKATYDDGSVRANLALMTGTYSNANLSAEPGVLKNIFETNAGIKLSQKDNLWLDAGVFSSHIGFESAVSKDCWVLTRNIASENTPYYESGARVTYGTPDGKLTAAVLYLNGWQRINRQDSNSQPAGGIQFTWKPAAVLTLNYSNYLGSEGADSIRTRRFYNNFYGIFQLNEKLGLIAGFDYGIQQKEKGSNDYNHIISAVGILRYQVAAKLAMATRIEYYQDGDGMIISTGTPHGFKTTGYSLNIDYSPVTNALVRLEGKVYDSKDKIFQSGDAVVNHNALVTASIAISF</sequence>
<dbReference type="EMBL" id="VWNE01000005">
    <property type="protein sequence ID" value="KAA8485300.1"/>
    <property type="molecule type" value="Genomic_DNA"/>
</dbReference>
<dbReference type="InterPro" id="IPR011486">
    <property type="entry name" value="BBP2"/>
</dbReference>
<keyword evidence="3" id="KW-1185">Reference proteome</keyword>
<comment type="caution">
    <text evidence="2">The sequence shown here is derived from an EMBL/GenBank/DDBJ whole genome shotgun (WGS) entry which is preliminary data.</text>
</comment>
<dbReference type="RefSeq" id="WP_141814793.1">
    <property type="nucleotide sequence ID" value="NZ_VFPL01000001.1"/>
</dbReference>
<dbReference type="SUPFAM" id="SSF56935">
    <property type="entry name" value="Porins"/>
    <property type="match status" value="1"/>
</dbReference>
<evidence type="ECO:0000256" key="1">
    <source>
        <dbReference type="SAM" id="SignalP"/>
    </source>
</evidence>
<name>A0A5M9HET3_9SPHI</name>
<dbReference type="Pfam" id="PF07642">
    <property type="entry name" value="BBP2"/>
    <property type="match status" value="1"/>
</dbReference>
<protein>
    <submittedName>
        <fullName evidence="2">Porin</fullName>
    </submittedName>
</protein>
<proteinExistence type="predicted"/>
<keyword evidence="1" id="KW-0732">Signal</keyword>
<dbReference type="AlphaFoldDB" id="A0A5M9HET3"/>
<dbReference type="OrthoDB" id="103154at2"/>
<accession>A0A5M9HET3</accession>
<reference evidence="2 3" key="1">
    <citation type="submission" date="2019-09" db="EMBL/GenBank/DDBJ databases">
        <title>Pararcticibacter amylolyticus gen. nov., sp. nov., isolated from a rottenly hemp rope, and reclassification of Pedobacter tournemirensis as Pararcticibacter tournemirensis comb. nov.</title>
        <authorList>
            <person name="Cai Y."/>
        </authorList>
    </citation>
    <scope>NUCLEOTIDE SEQUENCE [LARGE SCALE GENOMIC DNA]</scope>
    <source>
        <strain evidence="2 3">TF5-37.2-LB10</strain>
    </source>
</reference>